<accession>A0A022RQ27</accession>
<evidence type="ECO:0000259" key="6">
    <source>
        <dbReference type="PROSITE" id="PS50199"/>
    </source>
</evidence>
<evidence type="ECO:0000256" key="2">
    <source>
        <dbReference type="ARBA" id="ARBA00022771"/>
    </source>
</evidence>
<dbReference type="Proteomes" id="UP000030748">
    <property type="component" value="Unassembled WGS sequence"/>
</dbReference>
<dbReference type="PROSITE" id="PS50199">
    <property type="entry name" value="ZF_RANBP2_2"/>
    <property type="match status" value="2"/>
</dbReference>
<feature type="compositionally biased region" description="Acidic residues" evidence="5">
    <location>
        <begin position="341"/>
        <end position="357"/>
    </location>
</feature>
<dbReference type="Gene3D" id="4.10.1060.10">
    <property type="entry name" value="Zinc finger, RanBP2-type"/>
    <property type="match status" value="2"/>
</dbReference>
<feature type="compositionally biased region" description="Polar residues" evidence="5">
    <location>
        <begin position="287"/>
        <end position="302"/>
    </location>
</feature>
<name>A0A022RQ27_ERYGU</name>
<dbReference type="FunFam" id="4.10.1060.10:FF:000014">
    <property type="entry name" value="Putative zinc finger, RanBP2-type"/>
    <property type="match status" value="1"/>
</dbReference>
<dbReference type="STRING" id="4155.A0A022RQ27"/>
<keyword evidence="2 4" id="KW-0863">Zinc-finger</keyword>
<proteinExistence type="predicted"/>
<dbReference type="PROSITE" id="PS01358">
    <property type="entry name" value="ZF_RANBP2_1"/>
    <property type="match status" value="2"/>
</dbReference>
<dbReference type="GO" id="GO:0005737">
    <property type="term" value="C:cytoplasm"/>
    <property type="evidence" value="ECO:0000318"/>
    <property type="project" value="GO_Central"/>
</dbReference>
<feature type="region of interest" description="Disordered" evidence="5">
    <location>
        <begin position="120"/>
        <end position="143"/>
    </location>
</feature>
<dbReference type="SMART" id="SM00547">
    <property type="entry name" value="ZnF_RBZ"/>
    <property type="match status" value="2"/>
</dbReference>
<evidence type="ECO:0000256" key="4">
    <source>
        <dbReference type="PROSITE-ProRule" id="PRU00322"/>
    </source>
</evidence>
<protein>
    <recommendedName>
        <fullName evidence="6">RanBP2-type domain-containing protein</fullName>
    </recommendedName>
</protein>
<dbReference type="PANTHER" id="PTHR23111:SF29">
    <property type="entry name" value="OS07G0404300 PROTEIN"/>
    <property type="match status" value="1"/>
</dbReference>
<feature type="compositionally biased region" description="Polar residues" evidence="5">
    <location>
        <begin position="215"/>
        <end position="228"/>
    </location>
</feature>
<dbReference type="SUPFAM" id="SSF90209">
    <property type="entry name" value="Ran binding protein zinc finger-like"/>
    <property type="match status" value="1"/>
</dbReference>
<evidence type="ECO:0000313" key="7">
    <source>
        <dbReference type="EMBL" id="EYU42164.1"/>
    </source>
</evidence>
<evidence type="ECO:0000256" key="1">
    <source>
        <dbReference type="ARBA" id="ARBA00022723"/>
    </source>
</evidence>
<sequence>SLSRQDLQILVGYGCPTADKRVVFSSKLLRKHVHLDEGDVCSSCRLRSSCEKAYLLTNKEDEARTIDVMRILLEYGFDPTEGSVANKSLLKMKSVKTVVRKLLHEVVKLSAVPIDPNLPPPVIKKPPPKVKQPPPTPKRRVGRDDVEMKKGDWLCAKCDFMNFAKNTVCLQCDAKRPKRQLLPGEWECPECNFLNYRRNTACFHCEHKRPPDTYGESQFSNNHQQQQRGGPRTNTDKLSERTGAWNFDFDDNESDGADVAQFEFADSQHKFDGRENNSRYEDGFERGSNSNRTSKYSDSGPTRPSVVGFNDFDEEDDDDDVDNYEVVAHNEAPNTPRVDSSELEADSESEDLDTTEG</sequence>
<dbReference type="InterPro" id="IPR036443">
    <property type="entry name" value="Znf_RanBP2_sf"/>
</dbReference>
<dbReference type="Pfam" id="PF00641">
    <property type="entry name" value="Zn_ribbon_RanBP"/>
    <property type="match status" value="2"/>
</dbReference>
<evidence type="ECO:0000256" key="5">
    <source>
        <dbReference type="SAM" id="MobiDB-lite"/>
    </source>
</evidence>
<dbReference type="GO" id="GO:0008270">
    <property type="term" value="F:zinc ion binding"/>
    <property type="evidence" value="ECO:0007669"/>
    <property type="project" value="UniProtKB-KW"/>
</dbReference>
<organism evidence="7 8">
    <name type="scientific">Erythranthe guttata</name>
    <name type="common">Yellow monkey flower</name>
    <name type="synonym">Mimulus guttatus</name>
    <dbReference type="NCBI Taxonomy" id="4155"/>
    <lineage>
        <taxon>Eukaryota</taxon>
        <taxon>Viridiplantae</taxon>
        <taxon>Streptophyta</taxon>
        <taxon>Embryophyta</taxon>
        <taxon>Tracheophyta</taxon>
        <taxon>Spermatophyta</taxon>
        <taxon>Magnoliopsida</taxon>
        <taxon>eudicotyledons</taxon>
        <taxon>Gunneridae</taxon>
        <taxon>Pentapetalae</taxon>
        <taxon>asterids</taxon>
        <taxon>lamiids</taxon>
        <taxon>Lamiales</taxon>
        <taxon>Phrymaceae</taxon>
        <taxon>Erythranthe</taxon>
    </lineage>
</organism>
<keyword evidence="3" id="KW-0862">Zinc</keyword>
<feature type="domain" description="RanBP2-type" evidence="6">
    <location>
        <begin position="149"/>
        <end position="178"/>
    </location>
</feature>
<gene>
    <name evidence="7" type="ORF">MIMGU_mgv1a0216733mg</name>
</gene>
<feature type="compositionally biased region" description="Acidic residues" evidence="5">
    <location>
        <begin position="311"/>
        <end position="323"/>
    </location>
</feature>
<dbReference type="eggNOG" id="KOG4198">
    <property type="taxonomic scope" value="Eukaryota"/>
</dbReference>
<evidence type="ECO:0000313" key="8">
    <source>
        <dbReference type="Proteomes" id="UP000030748"/>
    </source>
</evidence>
<dbReference type="EMBL" id="KI630308">
    <property type="protein sequence ID" value="EYU42164.1"/>
    <property type="molecule type" value="Genomic_DNA"/>
</dbReference>
<keyword evidence="1" id="KW-0479">Metal-binding</keyword>
<feature type="domain" description="RanBP2-type" evidence="6">
    <location>
        <begin position="182"/>
        <end position="211"/>
    </location>
</feature>
<feature type="non-terminal residue" evidence="7">
    <location>
        <position position="357"/>
    </location>
</feature>
<reference evidence="7 8" key="1">
    <citation type="journal article" date="2013" name="Proc. Natl. Acad. Sci. U.S.A.">
        <title>Fine-scale variation in meiotic recombination in Mimulus inferred from population shotgun sequencing.</title>
        <authorList>
            <person name="Hellsten U."/>
            <person name="Wright K.M."/>
            <person name="Jenkins J."/>
            <person name="Shu S."/>
            <person name="Yuan Y."/>
            <person name="Wessler S.R."/>
            <person name="Schmutz J."/>
            <person name="Willis J.H."/>
            <person name="Rokhsar D.S."/>
        </authorList>
    </citation>
    <scope>NUCLEOTIDE SEQUENCE [LARGE SCALE GENOMIC DNA]</scope>
    <source>
        <strain evidence="8">cv. DUN x IM62</strain>
    </source>
</reference>
<dbReference type="InterPro" id="IPR001876">
    <property type="entry name" value="Znf_RanBP2"/>
</dbReference>
<dbReference type="GO" id="GO:0003729">
    <property type="term" value="F:mRNA binding"/>
    <property type="evidence" value="ECO:0000318"/>
    <property type="project" value="GO_Central"/>
</dbReference>
<feature type="compositionally biased region" description="Basic and acidic residues" evidence="5">
    <location>
        <begin position="266"/>
        <end position="285"/>
    </location>
</feature>
<feature type="region of interest" description="Disordered" evidence="5">
    <location>
        <begin position="264"/>
        <end position="357"/>
    </location>
</feature>
<dbReference type="AlphaFoldDB" id="A0A022RQ27"/>
<feature type="non-terminal residue" evidence="7">
    <location>
        <position position="1"/>
    </location>
</feature>
<dbReference type="PANTHER" id="PTHR23111">
    <property type="entry name" value="ZINC FINGER PROTEIN"/>
    <property type="match status" value="1"/>
</dbReference>
<evidence type="ECO:0000256" key="3">
    <source>
        <dbReference type="ARBA" id="ARBA00022833"/>
    </source>
</evidence>
<keyword evidence="8" id="KW-1185">Reference proteome</keyword>
<feature type="compositionally biased region" description="Pro residues" evidence="5">
    <location>
        <begin position="120"/>
        <end position="136"/>
    </location>
</feature>
<feature type="region of interest" description="Disordered" evidence="5">
    <location>
        <begin position="214"/>
        <end position="238"/>
    </location>
</feature>